<sequence>MLDKEKMSAAELGALWMTFQSKTMIIRVLDYFIEKSVDQEARDLMSDLRDKLQQMVTEIIQMFAEEGAVIPNGFTKEDVHLDAPQLYENGFDIMLCRVLKEISMGSYVLHMTTAYRRDIIQLYRKLTNITQEYYDYFTTYLIENDYLSRPNYTLMPKTVDYIHNKSYMKGTNIFGHKRDINTVEFGILYHTIETNITGMQLMKGFSQCSKDEEVRKYFTIGQELSKEIVRSTEDLLLESNIKPPATPGGTVTNSTEAPFSEKMMIHCAFLLGGFSLGAQGFSESFILRNDVLTKTAVLGKDTYEFLLKGAKLMMSKGWLEEPPKMY</sequence>
<gene>
    <name evidence="1" type="ORF">CWS20_05825</name>
</gene>
<proteinExistence type="predicted"/>
<accession>A0A2N0ZK49</accession>
<evidence type="ECO:0000313" key="2">
    <source>
        <dbReference type="Proteomes" id="UP000233343"/>
    </source>
</evidence>
<reference evidence="1 2" key="1">
    <citation type="journal article" date="2010" name="Int. J. Syst. Evol. Microbiol.">
        <title>Bacillus horneckiae sp. nov., isolated from a spacecraft-assembly clean room.</title>
        <authorList>
            <person name="Vaishampayan P."/>
            <person name="Probst A."/>
            <person name="Krishnamurthi S."/>
            <person name="Ghosh S."/>
            <person name="Osman S."/>
            <person name="McDowall A."/>
            <person name="Ruckmani A."/>
            <person name="Mayilraj S."/>
            <person name="Venkateswaran K."/>
        </authorList>
    </citation>
    <scope>NUCLEOTIDE SEQUENCE [LARGE SCALE GENOMIC DNA]</scope>
    <source>
        <strain evidence="2">1PO1SC</strain>
    </source>
</reference>
<dbReference type="RefSeq" id="WP_066195307.1">
    <property type="nucleotide sequence ID" value="NZ_JAFDQP010000008.1"/>
</dbReference>
<dbReference type="Pfam" id="PF11553">
    <property type="entry name" value="DUF3231"/>
    <property type="match status" value="2"/>
</dbReference>
<dbReference type="EMBL" id="PISD01000010">
    <property type="protein sequence ID" value="PKG29895.1"/>
    <property type="molecule type" value="Genomic_DNA"/>
</dbReference>
<comment type="caution">
    <text evidence="1">The sequence shown here is derived from an EMBL/GenBank/DDBJ whole genome shotgun (WGS) entry which is preliminary data.</text>
</comment>
<dbReference type="Proteomes" id="UP000233343">
    <property type="component" value="Unassembled WGS sequence"/>
</dbReference>
<dbReference type="AlphaFoldDB" id="A0A2N0ZK49"/>
<dbReference type="Gene3D" id="1.20.1260.10">
    <property type="match status" value="2"/>
</dbReference>
<protein>
    <submittedName>
        <fullName evidence="1">DUF3231 domain-containing protein</fullName>
    </submittedName>
</protein>
<keyword evidence="2" id="KW-1185">Reference proteome</keyword>
<evidence type="ECO:0000313" key="1">
    <source>
        <dbReference type="EMBL" id="PKG29895.1"/>
    </source>
</evidence>
<organism evidence="1 2">
    <name type="scientific">Cytobacillus horneckiae</name>
    <dbReference type="NCBI Taxonomy" id="549687"/>
    <lineage>
        <taxon>Bacteria</taxon>
        <taxon>Bacillati</taxon>
        <taxon>Bacillota</taxon>
        <taxon>Bacilli</taxon>
        <taxon>Bacillales</taxon>
        <taxon>Bacillaceae</taxon>
        <taxon>Cytobacillus</taxon>
    </lineage>
</organism>
<dbReference type="InterPro" id="IPR012347">
    <property type="entry name" value="Ferritin-like"/>
</dbReference>
<dbReference type="InterPro" id="IPR021617">
    <property type="entry name" value="DUF3231"/>
</dbReference>
<name>A0A2N0ZK49_9BACI</name>